<dbReference type="PANTHER" id="PTHR16228:SF7">
    <property type="entry name" value="SLC41A_MGTE INTEGRAL MEMBRANE DOMAIN-CONTAINING PROTEIN"/>
    <property type="match status" value="1"/>
</dbReference>
<evidence type="ECO:0000256" key="1">
    <source>
        <dbReference type="ARBA" id="ARBA00004141"/>
    </source>
</evidence>
<feature type="domain" description="SLC41A/MgtE integral membrane" evidence="10">
    <location>
        <begin position="191"/>
        <end position="324"/>
    </location>
</feature>
<dbReference type="InterPro" id="IPR036739">
    <property type="entry name" value="SLC41_membr_dom_sf"/>
</dbReference>
<sequence length="565" mass="61251">MTSLPIGGLFQYFVNLEIAAKETSVRKRGKSKFLSKGSDVDQQTTGMVPKIAVVSYDEEELSDRENGGSHSLLNEWTESREDESFENKHLGKRNGDISYSSSSHGHLNGDIFNESSDQSIPLLQEQGIDEFKTEIEGSSDINLEEGSFTIGLQVFFPFLIAGFGTVSAGILLDVVQHWQVYKDISEIFILVPALLGLKGNLEMTLASRLSTAANVGNMDCAKQQWKLIGGNLALIQVQATVVGALAAFAAVVMGWVLDGEFNIYHATLLCASSLVTATLASLILGSVMVAVVLCSRKCNINPDNVATPIAASLGDLITLALLSAISRFLHSCIDSEAGTHHWIAPVICLGFFLILPLWVYITHHNTFTHDVLYTGWTPVLSAMVISSTGGLILDYAVDRYHGIAVFSPVMNGVGGNLVAVQASRLSTGLHQLGKPGEVQESSKFRGCIDTFFGSGLHARTTRVLLFMVIPGNLIFLYTIRVLQAGHTTLTLFFASGYLLAGLIQVAILLLTADWLVHWMWKRGKDPDNYSIPYLTALGDLLGTGLLAVSFHLLWLIGDRDADVGD</sequence>
<comment type="caution">
    <text evidence="11">The sequence shown here is derived from an EMBL/GenBank/DDBJ whole genome shotgun (WGS) entry which is preliminary data.</text>
</comment>
<name>A0A2B4RJE7_STYPI</name>
<feature type="transmembrane region" description="Helical" evidence="9">
    <location>
        <begin position="489"/>
        <end position="512"/>
    </location>
</feature>
<evidence type="ECO:0000256" key="8">
    <source>
        <dbReference type="ARBA" id="ARBA00023136"/>
    </source>
</evidence>
<feature type="transmembrane region" description="Helical" evidence="9">
    <location>
        <begin position="463"/>
        <end position="483"/>
    </location>
</feature>
<dbReference type="Pfam" id="PF01769">
    <property type="entry name" value="MgtE"/>
    <property type="match status" value="2"/>
</dbReference>
<keyword evidence="4 9" id="KW-0812">Transmembrane</keyword>
<keyword evidence="8 9" id="KW-0472">Membrane</keyword>
<keyword evidence="6 9" id="KW-1133">Transmembrane helix</keyword>
<keyword evidence="3" id="KW-0813">Transport</keyword>
<keyword evidence="7" id="KW-0406">Ion transport</keyword>
<dbReference type="InterPro" id="IPR006667">
    <property type="entry name" value="SLC41_membr_dom"/>
</dbReference>
<dbReference type="Proteomes" id="UP000225706">
    <property type="component" value="Unassembled WGS sequence"/>
</dbReference>
<evidence type="ECO:0000256" key="7">
    <source>
        <dbReference type="ARBA" id="ARBA00023065"/>
    </source>
</evidence>
<dbReference type="GO" id="GO:0005886">
    <property type="term" value="C:plasma membrane"/>
    <property type="evidence" value="ECO:0007669"/>
    <property type="project" value="TreeGrafter"/>
</dbReference>
<feature type="transmembrane region" description="Helical" evidence="9">
    <location>
        <begin position="154"/>
        <end position="175"/>
    </location>
</feature>
<protein>
    <submittedName>
        <fullName evidence="11">Solute carrier family 41 member 1</fullName>
    </submittedName>
</protein>
<reference evidence="12" key="1">
    <citation type="journal article" date="2017" name="bioRxiv">
        <title>Comparative analysis of the genomes of Stylophora pistillata and Acropora digitifera provides evidence for extensive differences between species of corals.</title>
        <authorList>
            <person name="Voolstra C.R."/>
            <person name="Li Y."/>
            <person name="Liew Y.J."/>
            <person name="Baumgarten S."/>
            <person name="Zoccola D."/>
            <person name="Flot J.-F."/>
            <person name="Tambutte S."/>
            <person name="Allemand D."/>
            <person name="Aranda M."/>
        </authorList>
    </citation>
    <scope>NUCLEOTIDE SEQUENCE [LARGE SCALE GENOMIC DNA]</scope>
</reference>
<feature type="transmembrane region" description="Helical" evidence="9">
    <location>
        <begin position="373"/>
        <end position="393"/>
    </location>
</feature>
<evidence type="ECO:0000256" key="9">
    <source>
        <dbReference type="SAM" id="Phobius"/>
    </source>
</evidence>
<evidence type="ECO:0000256" key="3">
    <source>
        <dbReference type="ARBA" id="ARBA00022448"/>
    </source>
</evidence>
<feature type="transmembrane region" description="Helical" evidence="9">
    <location>
        <begin position="399"/>
        <end position="420"/>
    </location>
</feature>
<keyword evidence="12" id="KW-1185">Reference proteome</keyword>
<accession>A0A2B4RJE7</accession>
<comment type="similarity">
    <text evidence="2">Belongs to the SLC41A transporter family.</text>
</comment>
<proteinExistence type="inferred from homology"/>
<evidence type="ECO:0000313" key="12">
    <source>
        <dbReference type="Proteomes" id="UP000225706"/>
    </source>
</evidence>
<feature type="transmembrane region" description="Helical" evidence="9">
    <location>
        <begin position="533"/>
        <end position="556"/>
    </location>
</feature>
<gene>
    <name evidence="11" type="primary">SLC41A1</name>
    <name evidence="11" type="ORF">AWC38_SpisGene19357</name>
</gene>
<evidence type="ECO:0000256" key="5">
    <source>
        <dbReference type="ARBA" id="ARBA00022842"/>
    </source>
</evidence>
<comment type="subcellular location">
    <subcellularLocation>
        <location evidence="1">Membrane</location>
        <topology evidence="1">Multi-pass membrane protein</topology>
    </subcellularLocation>
</comment>
<evidence type="ECO:0000256" key="6">
    <source>
        <dbReference type="ARBA" id="ARBA00022989"/>
    </source>
</evidence>
<feature type="domain" description="SLC41A/MgtE integral membrane" evidence="10">
    <location>
        <begin position="408"/>
        <end position="548"/>
    </location>
</feature>
<dbReference type="FunFam" id="1.10.357.20:FF:000001">
    <property type="entry name" value="Solute carrier family 41 member 2"/>
    <property type="match status" value="1"/>
</dbReference>
<dbReference type="InterPro" id="IPR045349">
    <property type="entry name" value="SLC41A1-3"/>
</dbReference>
<feature type="transmembrane region" description="Helical" evidence="9">
    <location>
        <begin position="232"/>
        <end position="257"/>
    </location>
</feature>
<feature type="transmembrane region" description="Helical" evidence="9">
    <location>
        <begin position="342"/>
        <end position="361"/>
    </location>
</feature>
<keyword evidence="5" id="KW-0460">Magnesium</keyword>
<feature type="transmembrane region" description="Helical" evidence="9">
    <location>
        <begin position="263"/>
        <end position="293"/>
    </location>
</feature>
<evidence type="ECO:0000256" key="4">
    <source>
        <dbReference type="ARBA" id="ARBA00022692"/>
    </source>
</evidence>
<dbReference type="FunFam" id="1.10.357.20:FF:000002">
    <property type="entry name" value="Solute carrier family 41, member 2"/>
    <property type="match status" value="1"/>
</dbReference>
<dbReference type="OrthoDB" id="5791097at2759"/>
<dbReference type="PANTHER" id="PTHR16228">
    <property type="entry name" value="DIVALENT CATION TRANSPORTER SOLUTE CARRIER FAMILY 41"/>
    <property type="match status" value="1"/>
</dbReference>
<dbReference type="EMBL" id="LSMT01000552">
    <property type="protein sequence ID" value="PFX16375.1"/>
    <property type="molecule type" value="Genomic_DNA"/>
</dbReference>
<dbReference type="Gene3D" id="1.10.357.20">
    <property type="entry name" value="SLC41 divalent cation transporters, integral membrane domain"/>
    <property type="match status" value="2"/>
</dbReference>
<organism evidence="11 12">
    <name type="scientific">Stylophora pistillata</name>
    <name type="common">Smooth cauliflower coral</name>
    <dbReference type="NCBI Taxonomy" id="50429"/>
    <lineage>
        <taxon>Eukaryota</taxon>
        <taxon>Metazoa</taxon>
        <taxon>Cnidaria</taxon>
        <taxon>Anthozoa</taxon>
        <taxon>Hexacorallia</taxon>
        <taxon>Scleractinia</taxon>
        <taxon>Astrocoeniina</taxon>
        <taxon>Pocilloporidae</taxon>
        <taxon>Stylophora</taxon>
    </lineage>
</organism>
<evidence type="ECO:0000313" key="11">
    <source>
        <dbReference type="EMBL" id="PFX16375.1"/>
    </source>
</evidence>
<dbReference type="GO" id="GO:0008324">
    <property type="term" value="F:monoatomic cation transmembrane transporter activity"/>
    <property type="evidence" value="ECO:0007669"/>
    <property type="project" value="InterPro"/>
</dbReference>
<evidence type="ECO:0000259" key="10">
    <source>
        <dbReference type="Pfam" id="PF01769"/>
    </source>
</evidence>
<dbReference type="AlphaFoldDB" id="A0A2B4RJE7"/>
<feature type="transmembrane region" description="Helical" evidence="9">
    <location>
        <begin position="305"/>
        <end position="330"/>
    </location>
</feature>
<evidence type="ECO:0000256" key="2">
    <source>
        <dbReference type="ARBA" id="ARBA00009749"/>
    </source>
</evidence>
<dbReference type="SUPFAM" id="SSF161093">
    <property type="entry name" value="MgtE membrane domain-like"/>
    <property type="match status" value="2"/>
</dbReference>